<dbReference type="EMBL" id="JASZYV010000003">
    <property type="protein sequence ID" value="MDM0045954.1"/>
    <property type="molecule type" value="Genomic_DNA"/>
</dbReference>
<dbReference type="InterPro" id="IPR001148">
    <property type="entry name" value="CA_dom"/>
</dbReference>
<organism evidence="9 10">
    <name type="scientific">Variovorax dokdonensis</name>
    <dbReference type="NCBI Taxonomy" id="344883"/>
    <lineage>
        <taxon>Bacteria</taxon>
        <taxon>Pseudomonadati</taxon>
        <taxon>Pseudomonadota</taxon>
        <taxon>Betaproteobacteria</taxon>
        <taxon>Burkholderiales</taxon>
        <taxon>Comamonadaceae</taxon>
        <taxon>Variovorax</taxon>
    </lineage>
</organism>
<accession>A0ABT7NDE6</accession>
<dbReference type="EC" id="4.2.1.1" evidence="2"/>
<dbReference type="RefSeq" id="WP_286661057.1">
    <property type="nucleotide sequence ID" value="NZ_JASZYV010000003.1"/>
</dbReference>
<feature type="chain" id="PRO_5045448464" description="carbonic anhydrase" evidence="7">
    <location>
        <begin position="23"/>
        <end position="243"/>
    </location>
</feature>
<protein>
    <recommendedName>
        <fullName evidence="2">carbonic anhydrase</fullName>
        <ecNumber evidence="2">4.2.1.1</ecNumber>
    </recommendedName>
</protein>
<dbReference type="SMART" id="SM01057">
    <property type="entry name" value="Carb_anhydrase"/>
    <property type="match status" value="1"/>
</dbReference>
<keyword evidence="7" id="KW-0732">Signal</keyword>
<dbReference type="Pfam" id="PF00194">
    <property type="entry name" value="Carb_anhydrase"/>
    <property type="match status" value="1"/>
</dbReference>
<dbReference type="SUPFAM" id="SSF51069">
    <property type="entry name" value="Carbonic anhydrase"/>
    <property type="match status" value="1"/>
</dbReference>
<evidence type="ECO:0000256" key="7">
    <source>
        <dbReference type="SAM" id="SignalP"/>
    </source>
</evidence>
<proteinExistence type="inferred from homology"/>
<comment type="catalytic activity">
    <reaction evidence="6">
        <text>hydrogencarbonate + H(+) = CO2 + H2O</text>
        <dbReference type="Rhea" id="RHEA:10748"/>
        <dbReference type="ChEBI" id="CHEBI:15377"/>
        <dbReference type="ChEBI" id="CHEBI:15378"/>
        <dbReference type="ChEBI" id="CHEBI:16526"/>
        <dbReference type="ChEBI" id="CHEBI:17544"/>
        <dbReference type="EC" id="4.2.1.1"/>
    </reaction>
</comment>
<dbReference type="Gene3D" id="3.10.200.10">
    <property type="entry name" value="Alpha carbonic anhydrase"/>
    <property type="match status" value="1"/>
</dbReference>
<evidence type="ECO:0000256" key="2">
    <source>
        <dbReference type="ARBA" id="ARBA00012925"/>
    </source>
</evidence>
<evidence type="ECO:0000259" key="8">
    <source>
        <dbReference type="PROSITE" id="PS51144"/>
    </source>
</evidence>
<dbReference type="PANTHER" id="PTHR18952:SF265">
    <property type="entry name" value="CARBONIC ANHYDRASE"/>
    <property type="match status" value="1"/>
</dbReference>
<gene>
    <name evidence="9" type="ORF">QTH91_15810</name>
</gene>
<feature type="signal peptide" evidence="7">
    <location>
        <begin position="1"/>
        <end position="22"/>
    </location>
</feature>
<keyword evidence="5" id="KW-0456">Lyase</keyword>
<feature type="domain" description="Alpha-carbonic anhydrase" evidence="8">
    <location>
        <begin position="26"/>
        <end position="243"/>
    </location>
</feature>
<comment type="caution">
    <text evidence="9">The sequence shown here is derived from an EMBL/GenBank/DDBJ whole genome shotgun (WGS) entry which is preliminary data.</text>
</comment>
<dbReference type="InterPro" id="IPR041891">
    <property type="entry name" value="Alpha_CA_prokaryot-like"/>
</dbReference>
<keyword evidence="10" id="KW-1185">Reference proteome</keyword>
<dbReference type="InterPro" id="IPR036398">
    <property type="entry name" value="CA_dom_sf"/>
</dbReference>
<evidence type="ECO:0000256" key="6">
    <source>
        <dbReference type="ARBA" id="ARBA00048348"/>
    </source>
</evidence>
<dbReference type="InterPro" id="IPR023561">
    <property type="entry name" value="Carbonic_anhydrase_a-class"/>
</dbReference>
<dbReference type="CDD" id="cd03124">
    <property type="entry name" value="alpha_CA_prokaryotic_like"/>
    <property type="match status" value="1"/>
</dbReference>
<evidence type="ECO:0000313" key="10">
    <source>
        <dbReference type="Proteomes" id="UP001174908"/>
    </source>
</evidence>
<dbReference type="Proteomes" id="UP001174908">
    <property type="component" value="Unassembled WGS sequence"/>
</dbReference>
<dbReference type="PANTHER" id="PTHR18952">
    <property type="entry name" value="CARBONIC ANHYDRASE"/>
    <property type="match status" value="1"/>
</dbReference>
<reference evidence="9" key="1">
    <citation type="submission" date="2023-06" db="EMBL/GenBank/DDBJ databases">
        <authorList>
            <person name="Jiang Y."/>
            <person name="Liu Q."/>
        </authorList>
    </citation>
    <scope>NUCLEOTIDE SEQUENCE</scope>
    <source>
        <strain evidence="9">CGMCC 1.12089</strain>
    </source>
</reference>
<sequence>MKRLSSACCAVAILLCGPSVRAEDNKPIDYSRQHQWVGELDRAQSPIDIVTKQAQPAGPNEPHGLDFRNTRRVLGRLQDQGHSVRFDTGADTIEAHFRGRYFRLVQLHFHLFSEHAIDGVHQPMEAHLVFKAQNGALAVVGVLFSQGDSNPAVQSILDGLPESGKTGKEQELDVRELLPENLAYFHYLGSLTTPPLTQNVEWYVLKQPVSASAAQLAVFRERYADNNRKLQPRNGRPLIESGD</sequence>
<evidence type="ECO:0000256" key="5">
    <source>
        <dbReference type="ARBA" id="ARBA00023239"/>
    </source>
</evidence>
<keyword evidence="3" id="KW-0479">Metal-binding</keyword>
<comment type="similarity">
    <text evidence="1">Belongs to the alpha-carbonic anhydrase family.</text>
</comment>
<evidence type="ECO:0000256" key="4">
    <source>
        <dbReference type="ARBA" id="ARBA00022833"/>
    </source>
</evidence>
<evidence type="ECO:0000256" key="3">
    <source>
        <dbReference type="ARBA" id="ARBA00022723"/>
    </source>
</evidence>
<evidence type="ECO:0000313" key="9">
    <source>
        <dbReference type="EMBL" id="MDM0045954.1"/>
    </source>
</evidence>
<evidence type="ECO:0000256" key="1">
    <source>
        <dbReference type="ARBA" id="ARBA00010718"/>
    </source>
</evidence>
<dbReference type="PROSITE" id="PS51144">
    <property type="entry name" value="ALPHA_CA_2"/>
    <property type="match status" value="1"/>
</dbReference>
<keyword evidence="4" id="KW-0862">Zinc</keyword>
<name>A0ABT7NDE6_9BURK</name>